<name>A0A645G4X4_9ZZZZ</name>
<proteinExistence type="predicted"/>
<sequence length="95" mass="10975">MHTRAADEGGELRRRLSQRGQGGLCRLFRRLQGDQPEQVGQVARQGVFRNQGKRAEEVRLLLLRCRDSCLSLRRLQGDCQREEKDGRDRPSYAHS</sequence>
<organism evidence="1">
    <name type="scientific">bioreactor metagenome</name>
    <dbReference type="NCBI Taxonomy" id="1076179"/>
    <lineage>
        <taxon>unclassified sequences</taxon>
        <taxon>metagenomes</taxon>
        <taxon>ecological metagenomes</taxon>
    </lineage>
</organism>
<dbReference type="EMBL" id="VSSQ01066705">
    <property type="protein sequence ID" value="MPN19194.1"/>
    <property type="molecule type" value="Genomic_DNA"/>
</dbReference>
<dbReference type="AlphaFoldDB" id="A0A645G4X4"/>
<gene>
    <name evidence="1" type="ORF">SDC9_166560</name>
</gene>
<reference evidence="1" key="1">
    <citation type="submission" date="2019-08" db="EMBL/GenBank/DDBJ databases">
        <authorList>
            <person name="Kucharzyk K."/>
            <person name="Murdoch R.W."/>
            <person name="Higgins S."/>
            <person name="Loffler F."/>
        </authorList>
    </citation>
    <scope>NUCLEOTIDE SEQUENCE</scope>
</reference>
<accession>A0A645G4X4</accession>
<evidence type="ECO:0000313" key="1">
    <source>
        <dbReference type="EMBL" id="MPN19194.1"/>
    </source>
</evidence>
<comment type="caution">
    <text evidence="1">The sequence shown here is derived from an EMBL/GenBank/DDBJ whole genome shotgun (WGS) entry which is preliminary data.</text>
</comment>
<protein>
    <submittedName>
        <fullName evidence="1">Uncharacterized protein</fullName>
    </submittedName>
</protein>